<keyword evidence="2 7" id="KW-0813">Transport</keyword>
<evidence type="ECO:0000259" key="8">
    <source>
        <dbReference type="PROSITE" id="PS50928"/>
    </source>
</evidence>
<feature type="transmembrane region" description="Helical" evidence="7">
    <location>
        <begin position="20"/>
        <end position="41"/>
    </location>
</feature>
<feature type="transmembrane region" description="Helical" evidence="7">
    <location>
        <begin position="160"/>
        <end position="184"/>
    </location>
</feature>
<accession>A0ABV6YND1</accession>
<dbReference type="CDD" id="cd06261">
    <property type="entry name" value="TM_PBP2"/>
    <property type="match status" value="1"/>
</dbReference>
<keyword evidence="6 7" id="KW-0472">Membrane</keyword>
<feature type="transmembrane region" description="Helical" evidence="7">
    <location>
        <begin position="76"/>
        <end position="99"/>
    </location>
</feature>
<evidence type="ECO:0000256" key="7">
    <source>
        <dbReference type="RuleBase" id="RU363032"/>
    </source>
</evidence>
<dbReference type="InterPro" id="IPR000515">
    <property type="entry name" value="MetI-like"/>
</dbReference>
<organism evidence="9 10">
    <name type="scientific">Eiseniibacteriota bacterium</name>
    <dbReference type="NCBI Taxonomy" id="2212470"/>
    <lineage>
        <taxon>Bacteria</taxon>
        <taxon>Candidatus Eiseniibacteriota</taxon>
    </lineage>
</organism>
<evidence type="ECO:0000256" key="4">
    <source>
        <dbReference type="ARBA" id="ARBA00022692"/>
    </source>
</evidence>
<dbReference type="EMBL" id="JBHPEI010000012">
    <property type="protein sequence ID" value="MFC1799551.1"/>
    <property type="molecule type" value="Genomic_DNA"/>
</dbReference>
<feature type="transmembrane region" description="Helical" evidence="7">
    <location>
        <begin position="131"/>
        <end position="148"/>
    </location>
</feature>
<evidence type="ECO:0000256" key="3">
    <source>
        <dbReference type="ARBA" id="ARBA00022475"/>
    </source>
</evidence>
<name>A0ABV6YND1_UNCEI</name>
<dbReference type="InterPro" id="IPR035906">
    <property type="entry name" value="MetI-like_sf"/>
</dbReference>
<feature type="transmembrane region" description="Helical" evidence="7">
    <location>
        <begin position="204"/>
        <end position="225"/>
    </location>
</feature>
<dbReference type="PANTHER" id="PTHR43005:SF2">
    <property type="entry name" value="INTEGRAL MEMBRANE SUGAR TRANSPORT PROTEIN"/>
    <property type="match status" value="1"/>
</dbReference>
<dbReference type="PROSITE" id="PS50928">
    <property type="entry name" value="ABC_TM1"/>
    <property type="match status" value="1"/>
</dbReference>
<evidence type="ECO:0000313" key="10">
    <source>
        <dbReference type="Proteomes" id="UP001594288"/>
    </source>
</evidence>
<evidence type="ECO:0000256" key="2">
    <source>
        <dbReference type="ARBA" id="ARBA00022448"/>
    </source>
</evidence>
<keyword evidence="5 7" id="KW-1133">Transmembrane helix</keyword>
<sequence length="298" mass="33196">MRRPSTSSGSRGEGRTAFLFLLPLVAVIVLFIVIPVLGTFWTGLFRDVTYLPGKFVYLSNYKRLLADADFWRSFRFTMLFVATAIPLEMLLGMVFALILNERLKLRNALRATVLIPWAVPTIVAARTWELIYNYGYGLANYLVALFGISDTPVNWLGSPISAFFALVLADVWKTTPFVAIILLAGLQTIPEEIYEQARVDGTDFLQRFFKLTLPMLKPVIAVALIFRTIDTIRILDLIYVVTDGGPGGSTTSLSLYGYKYFNEGDFGYGSAVAVVVFVIAFLLSISYLRVGGFGRAME</sequence>
<keyword evidence="10" id="KW-1185">Reference proteome</keyword>
<comment type="similarity">
    <text evidence="7">Belongs to the binding-protein-dependent transport system permease family.</text>
</comment>
<evidence type="ECO:0000256" key="1">
    <source>
        <dbReference type="ARBA" id="ARBA00004651"/>
    </source>
</evidence>
<gene>
    <name evidence="9" type="ORF">ACFL2Z_01390</name>
</gene>
<dbReference type="Gene3D" id="1.10.3720.10">
    <property type="entry name" value="MetI-like"/>
    <property type="match status" value="1"/>
</dbReference>
<evidence type="ECO:0000256" key="6">
    <source>
        <dbReference type="ARBA" id="ARBA00023136"/>
    </source>
</evidence>
<feature type="domain" description="ABC transmembrane type-1" evidence="8">
    <location>
        <begin position="74"/>
        <end position="287"/>
    </location>
</feature>
<protein>
    <submittedName>
        <fullName evidence="9">Carbohydrate ABC transporter permease</fullName>
    </submittedName>
</protein>
<keyword evidence="4 7" id="KW-0812">Transmembrane</keyword>
<dbReference type="Pfam" id="PF00528">
    <property type="entry name" value="BPD_transp_1"/>
    <property type="match status" value="1"/>
</dbReference>
<evidence type="ECO:0000313" key="9">
    <source>
        <dbReference type="EMBL" id="MFC1799551.1"/>
    </source>
</evidence>
<dbReference type="SUPFAM" id="SSF161098">
    <property type="entry name" value="MetI-like"/>
    <property type="match status" value="1"/>
</dbReference>
<proteinExistence type="inferred from homology"/>
<dbReference type="PANTHER" id="PTHR43005">
    <property type="entry name" value="BLR7065 PROTEIN"/>
    <property type="match status" value="1"/>
</dbReference>
<dbReference type="Proteomes" id="UP001594288">
    <property type="component" value="Unassembled WGS sequence"/>
</dbReference>
<comment type="caution">
    <text evidence="9">The sequence shown here is derived from an EMBL/GenBank/DDBJ whole genome shotgun (WGS) entry which is preliminary data.</text>
</comment>
<feature type="transmembrane region" description="Helical" evidence="7">
    <location>
        <begin position="268"/>
        <end position="288"/>
    </location>
</feature>
<keyword evidence="3" id="KW-1003">Cell membrane</keyword>
<comment type="subcellular location">
    <subcellularLocation>
        <location evidence="1 7">Cell membrane</location>
        <topology evidence="1 7">Multi-pass membrane protein</topology>
    </subcellularLocation>
</comment>
<reference evidence="9 10" key="1">
    <citation type="submission" date="2024-09" db="EMBL/GenBank/DDBJ databases">
        <authorList>
            <person name="D'Angelo T."/>
        </authorList>
    </citation>
    <scope>NUCLEOTIDE SEQUENCE [LARGE SCALE GENOMIC DNA]</scope>
    <source>
        <strain evidence="9">SAG AM-311-F02</strain>
    </source>
</reference>
<evidence type="ECO:0000256" key="5">
    <source>
        <dbReference type="ARBA" id="ARBA00022989"/>
    </source>
</evidence>